<dbReference type="InterPro" id="IPR001387">
    <property type="entry name" value="Cro/C1-type_HTH"/>
</dbReference>
<proteinExistence type="predicted"/>
<sequence length="282" mass="30532">MANTSESSDEPLPLHEELRRLRTASGKSIAQVGREIERSQLMIHEAEAGRRRPSLALVEALDELYGAEGRLVSLWHDTPDPRQQIVVTGGSNVIATGSDVTISQLSASESVVESRPLTLSEQRRKFHFDYLQRSLTQSTVMFWVSLGVMTLGAVIILASGAIVAFRDGGQGLKWVTGLSGTLITAVGGALYRQAKQKEDGVAKIAGEVAAKVESDDRFEKATALIERVEDPKLKDQLKTTAALTQLGLEPNADEVAGRLLPQENQRPEVTRGTDSDETDSGT</sequence>
<dbReference type="AlphaFoldDB" id="A0A6I6MXW9"/>
<keyword evidence="2" id="KW-1133">Transmembrane helix</keyword>
<dbReference type="InterPro" id="IPR048567">
    <property type="entry name" value="CyanoTRADDas_TM"/>
</dbReference>
<dbReference type="GO" id="GO:0003677">
    <property type="term" value="F:DNA binding"/>
    <property type="evidence" value="ECO:0007669"/>
    <property type="project" value="InterPro"/>
</dbReference>
<feature type="transmembrane region" description="Helical" evidence="2">
    <location>
        <begin position="171"/>
        <end position="191"/>
    </location>
</feature>
<dbReference type="Pfam" id="PF20712">
    <property type="entry name" value="CyanoTRADDas_TM"/>
    <property type="match status" value="1"/>
</dbReference>
<organism evidence="4 5">
    <name type="scientific">Streptomyces broussonetiae</name>
    <dbReference type="NCBI Taxonomy" id="2686304"/>
    <lineage>
        <taxon>Bacteria</taxon>
        <taxon>Bacillati</taxon>
        <taxon>Actinomycetota</taxon>
        <taxon>Actinomycetes</taxon>
        <taxon>Kitasatosporales</taxon>
        <taxon>Streptomycetaceae</taxon>
        <taxon>Streptomyces</taxon>
    </lineage>
</organism>
<keyword evidence="2" id="KW-0472">Membrane</keyword>
<dbReference type="RefSeq" id="WP_158921793.1">
    <property type="nucleotide sequence ID" value="NZ_CP047020.1"/>
</dbReference>
<evidence type="ECO:0000259" key="3">
    <source>
        <dbReference type="PROSITE" id="PS50943"/>
    </source>
</evidence>
<feature type="domain" description="HTH cro/C1-type" evidence="3">
    <location>
        <begin position="18"/>
        <end position="72"/>
    </location>
</feature>
<dbReference type="SUPFAM" id="SSF47413">
    <property type="entry name" value="lambda repressor-like DNA-binding domains"/>
    <property type="match status" value="1"/>
</dbReference>
<keyword evidence="2" id="KW-0812">Transmembrane</keyword>
<dbReference type="CDD" id="cd00093">
    <property type="entry name" value="HTH_XRE"/>
    <property type="match status" value="1"/>
</dbReference>
<accession>A0A6I6MXW9</accession>
<dbReference type="Gene3D" id="1.10.260.40">
    <property type="entry name" value="lambda repressor-like DNA-binding domains"/>
    <property type="match status" value="1"/>
</dbReference>
<keyword evidence="5" id="KW-1185">Reference proteome</keyword>
<dbReference type="PROSITE" id="PS50943">
    <property type="entry name" value="HTH_CROC1"/>
    <property type="match status" value="1"/>
</dbReference>
<gene>
    <name evidence="4" type="ORF">GQF42_19945</name>
</gene>
<dbReference type="Proteomes" id="UP000436138">
    <property type="component" value="Chromosome"/>
</dbReference>
<dbReference type="Pfam" id="PF13560">
    <property type="entry name" value="HTH_31"/>
    <property type="match status" value="1"/>
</dbReference>
<dbReference type="SMART" id="SM00530">
    <property type="entry name" value="HTH_XRE"/>
    <property type="match status" value="1"/>
</dbReference>
<reference evidence="4 5" key="1">
    <citation type="submission" date="2019-12" db="EMBL/GenBank/DDBJ databases">
        <title>Streptomyces sp. strain T44 isolated from rhizosphere soil of Broussonetia papyrifera.</title>
        <authorList>
            <person name="Mo P."/>
        </authorList>
    </citation>
    <scope>NUCLEOTIDE SEQUENCE [LARGE SCALE GENOMIC DNA]</scope>
    <source>
        <strain evidence="4 5">T44</strain>
    </source>
</reference>
<evidence type="ECO:0000256" key="1">
    <source>
        <dbReference type="SAM" id="MobiDB-lite"/>
    </source>
</evidence>
<dbReference type="EMBL" id="CP047020">
    <property type="protein sequence ID" value="QHA05263.1"/>
    <property type="molecule type" value="Genomic_DNA"/>
</dbReference>
<dbReference type="InterPro" id="IPR010982">
    <property type="entry name" value="Lambda_DNA-bd_dom_sf"/>
</dbReference>
<protein>
    <submittedName>
        <fullName evidence="4">Helix-turn-helix domain-containing protein</fullName>
    </submittedName>
</protein>
<name>A0A6I6MXW9_9ACTN</name>
<feature type="compositionally biased region" description="Basic and acidic residues" evidence="1">
    <location>
        <begin position="265"/>
        <end position="274"/>
    </location>
</feature>
<evidence type="ECO:0000313" key="5">
    <source>
        <dbReference type="Proteomes" id="UP000436138"/>
    </source>
</evidence>
<feature type="region of interest" description="Disordered" evidence="1">
    <location>
        <begin position="252"/>
        <end position="282"/>
    </location>
</feature>
<evidence type="ECO:0000256" key="2">
    <source>
        <dbReference type="SAM" id="Phobius"/>
    </source>
</evidence>
<evidence type="ECO:0000313" key="4">
    <source>
        <dbReference type="EMBL" id="QHA05263.1"/>
    </source>
</evidence>
<dbReference type="KEGG" id="sbro:GQF42_19945"/>
<feature type="transmembrane region" description="Helical" evidence="2">
    <location>
        <begin position="140"/>
        <end position="165"/>
    </location>
</feature>